<evidence type="ECO:0000256" key="5">
    <source>
        <dbReference type="ARBA" id="ARBA00022679"/>
    </source>
</evidence>
<evidence type="ECO:0000256" key="9">
    <source>
        <dbReference type="SAM" id="Phobius"/>
    </source>
</evidence>
<feature type="domain" description="ArnT-like N-terminal" evidence="10">
    <location>
        <begin position="21"/>
        <end position="222"/>
    </location>
</feature>
<comment type="similarity">
    <text evidence="3">Belongs to the glycosyltransferase 39 family.</text>
</comment>
<keyword evidence="8 9" id="KW-0472">Membrane</keyword>
<keyword evidence="4" id="KW-0328">Glycosyltransferase</keyword>
<keyword evidence="6 9" id="KW-0812">Transmembrane</keyword>
<feature type="transmembrane region" description="Helical" evidence="9">
    <location>
        <begin position="6"/>
        <end position="29"/>
    </location>
</feature>
<dbReference type="EMBL" id="CAEZUI010000102">
    <property type="protein sequence ID" value="CAB4600323.1"/>
    <property type="molecule type" value="Genomic_DNA"/>
</dbReference>
<feature type="transmembrane region" description="Helical" evidence="9">
    <location>
        <begin position="359"/>
        <end position="382"/>
    </location>
</feature>
<gene>
    <name evidence="12" type="ORF">UFOPK1807_00784</name>
</gene>
<feature type="transmembrane region" description="Helical" evidence="9">
    <location>
        <begin position="88"/>
        <end position="108"/>
    </location>
</feature>
<feature type="transmembrane region" description="Helical" evidence="9">
    <location>
        <begin position="307"/>
        <end position="328"/>
    </location>
</feature>
<dbReference type="GO" id="GO:0012505">
    <property type="term" value="C:endomembrane system"/>
    <property type="evidence" value="ECO:0007669"/>
    <property type="project" value="UniProtKB-SubCell"/>
</dbReference>
<evidence type="ECO:0000259" key="11">
    <source>
        <dbReference type="Pfam" id="PF16192"/>
    </source>
</evidence>
<feature type="transmembrane region" description="Helical" evidence="9">
    <location>
        <begin position="176"/>
        <end position="194"/>
    </location>
</feature>
<evidence type="ECO:0000256" key="2">
    <source>
        <dbReference type="ARBA" id="ARBA00004922"/>
    </source>
</evidence>
<dbReference type="InterPro" id="IPR003342">
    <property type="entry name" value="ArnT-like_N"/>
</dbReference>
<dbReference type="AlphaFoldDB" id="A0A6J6GKU7"/>
<evidence type="ECO:0000256" key="1">
    <source>
        <dbReference type="ARBA" id="ARBA00004127"/>
    </source>
</evidence>
<dbReference type="GO" id="GO:0006493">
    <property type="term" value="P:protein O-linked glycosylation"/>
    <property type="evidence" value="ECO:0007669"/>
    <property type="project" value="InterPro"/>
</dbReference>
<name>A0A6J6GKU7_9ZZZZ</name>
<sequence length="438" mass="49625">MRIFAYSLTMVAAIAPLLIAALSLILRLFDIASIKTLIFDEVYYVDGARDLLAYGVEVDQANPEFIVHPPIGKWMIASGIKVFGDNPFGWRVATAVVGALMILLIALIAHKLFYSPLLTALASALMALDGMTLVHSRTAMLDNFLAFFILIATYFFISRLYMWSGLFLGLALATKWSASYFIALFGVIALYRVFSHYTGRDLIIPTLRRAIAFAVIPLSTYLISWWGWFASDRGWGRDHSKNPITSFVYYHNQILNFHTNLTDKHDYQANPWSWLILGRPTSFFYESPKNCGADSCSQEVLALGTPLLWWLATIALAIVIGFWIRSLVLRQRDPAASIIVVGMAAGYLPWFFMQHRTVFSFYSIVFEPFLILALVYCAKLFLQTQGKKGGRAYLYAQMTLGTVVILIAMNFIYFLPLYLGLSIPYSDWVAHMWFKSWI</sequence>
<evidence type="ECO:0000313" key="12">
    <source>
        <dbReference type="EMBL" id="CAB4600323.1"/>
    </source>
</evidence>
<evidence type="ECO:0000256" key="4">
    <source>
        <dbReference type="ARBA" id="ARBA00022676"/>
    </source>
</evidence>
<feature type="transmembrane region" description="Helical" evidence="9">
    <location>
        <begin position="144"/>
        <end position="164"/>
    </location>
</feature>
<dbReference type="Pfam" id="PF02366">
    <property type="entry name" value="PMT"/>
    <property type="match status" value="1"/>
</dbReference>
<dbReference type="GO" id="GO:0016020">
    <property type="term" value="C:membrane"/>
    <property type="evidence" value="ECO:0007669"/>
    <property type="project" value="InterPro"/>
</dbReference>
<feature type="transmembrane region" description="Helical" evidence="9">
    <location>
        <begin position="114"/>
        <end position="132"/>
    </location>
</feature>
<comment type="subcellular location">
    <subcellularLocation>
        <location evidence="1">Endomembrane system</location>
        <topology evidence="1">Multi-pass membrane protein</topology>
    </subcellularLocation>
</comment>
<dbReference type="Pfam" id="PF16192">
    <property type="entry name" value="PMT_4TMC"/>
    <property type="match status" value="1"/>
</dbReference>
<comment type="pathway">
    <text evidence="2">Protein modification; protein glycosylation.</text>
</comment>
<evidence type="ECO:0000259" key="10">
    <source>
        <dbReference type="Pfam" id="PF02366"/>
    </source>
</evidence>
<feature type="transmembrane region" description="Helical" evidence="9">
    <location>
        <begin position="335"/>
        <end position="353"/>
    </location>
</feature>
<evidence type="ECO:0000256" key="3">
    <source>
        <dbReference type="ARBA" id="ARBA00007222"/>
    </source>
</evidence>
<keyword evidence="5" id="KW-0808">Transferase</keyword>
<keyword evidence="7 9" id="KW-1133">Transmembrane helix</keyword>
<proteinExistence type="inferred from homology"/>
<dbReference type="InterPro" id="IPR032421">
    <property type="entry name" value="PMT_4TMC"/>
</dbReference>
<dbReference type="PANTHER" id="PTHR10050">
    <property type="entry name" value="DOLICHYL-PHOSPHATE-MANNOSE--PROTEIN MANNOSYLTRANSFERASE"/>
    <property type="match status" value="1"/>
</dbReference>
<evidence type="ECO:0000256" key="8">
    <source>
        <dbReference type="ARBA" id="ARBA00023136"/>
    </source>
</evidence>
<dbReference type="GO" id="GO:0000030">
    <property type="term" value="F:mannosyltransferase activity"/>
    <property type="evidence" value="ECO:0007669"/>
    <property type="project" value="InterPro"/>
</dbReference>
<dbReference type="UniPathway" id="UPA00378"/>
<evidence type="ECO:0000256" key="7">
    <source>
        <dbReference type="ARBA" id="ARBA00022989"/>
    </source>
</evidence>
<feature type="domain" description="Protein O-mannosyl-transferase C-terminal four TM" evidence="11">
    <location>
        <begin position="245"/>
        <end position="437"/>
    </location>
</feature>
<protein>
    <submittedName>
        <fullName evidence="12">Unannotated protein</fullName>
    </submittedName>
</protein>
<reference evidence="12" key="1">
    <citation type="submission" date="2020-05" db="EMBL/GenBank/DDBJ databases">
        <authorList>
            <person name="Chiriac C."/>
            <person name="Salcher M."/>
            <person name="Ghai R."/>
            <person name="Kavagutti S V."/>
        </authorList>
    </citation>
    <scope>NUCLEOTIDE SEQUENCE</scope>
</reference>
<evidence type="ECO:0000256" key="6">
    <source>
        <dbReference type="ARBA" id="ARBA00022692"/>
    </source>
</evidence>
<dbReference type="PANTHER" id="PTHR10050:SF46">
    <property type="entry name" value="PROTEIN O-MANNOSYL-TRANSFERASE 2"/>
    <property type="match status" value="1"/>
</dbReference>
<dbReference type="InterPro" id="IPR027005">
    <property type="entry name" value="PMT-like"/>
</dbReference>
<feature type="transmembrane region" description="Helical" evidence="9">
    <location>
        <begin position="206"/>
        <end position="228"/>
    </location>
</feature>
<accession>A0A6J6GKU7</accession>
<organism evidence="12">
    <name type="scientific">freshwater metagenome</name>
    <dbReference type="NCBI Taxonomy" id="449393"/>
    <lineage>
        <taxon>unclassified sequences</taxon>
        <taxon>metagenomes</taxon>
        <taxon>ecological metagenomes</taxon>
    </lineage>
</organism>
<feature type="transmembrane region" description="Helical" evidence="9">
    <location>
        <begin position="394"/>
        <end position="419"/>
    </location>
</feature>